<gene>
    <name evidence="9" type="ORF">OGATHE_001526</name>
</gene>
<comment type="caution">
    <text evidence="9">The sequence shown here is derived from an EMBL/GenBank/DDBJ whole genome shotgun (WGS) entry which is preliminary data.</text>
</comment>
<dbReference type="AlphaFoldDB" id="A0A1B7SBM9"/>
<dbReference type="PANTHER" id="PTHR13121">
    <property type="entry name" value="GPI TRANSAMIDASE COMPONENT PIG-U"/>
    <property type="match status" value="1"/>
</dbReference>
<reference evidence="9" key="2">
    <citation type="submission" date="2021-01" db="EMBL/GenBank/DDBJ databases">
        <authorList>
            <person name="Schikora-Tamarit M.A."/>
        </authorList>
    </citation>
    <scope>NUCLEOTIDE SEQUENCE</scope>
    <source>
        <strain evidence="9">NCAIM Y.01608</strain>
    </source>
</reference>
<accession>A0A1B7SBM9</accession>
<evidence type="ECO:0000256" key="8">
    <source>
        <dbReference type="ARBA" id="ARBA00023136"/>
    </source>
</evidence>
<dbReference type="Proteomes" id="UP000788993">
    <property type="component" value="Unassembled WGS sequence"/>
</dbReference>
<proteinExistence type="inferred from homology"/>
<evidence type="ECO:0000256" key="2">
    <source>
        <dbReference type="ARBA" id="ARBA00004687"/>
    </source>
</evidence>
<dbReference type="GO" id="GO:0042765">
    <property type="term" value="C:GPI-anchor transamidase complex"/>
    <property type="evidence" value="ECO:0007669"/>
    <property type="project" value="EnsemblFungi"/>
</dbReference>
<dbReference type="GO" id="GO:0016255">
    <property type="term" value="P:attachment of GPI anchor to protein"/>
    <property type="evidence" value="ECO:0007669"/>
    <property type="project" value="EnsemblFungi"/>
</dbReference>
<dbReference type="EMBL" id="JAEUBD010000382">
    <property type="protein sequence ID" value="KAH3675187.1"/>
    <property type="molecule type" value="Genomic_DNA"/>
</dbReference>
<organism evidence="9 10">
    <name type="scientific">Ogataea polymorpha</name>
    <dbReference type="NCBI Taxonomy" id="460523"/>
    <lineage>
        <taxon>Eukaryota</taxon>
        <taxon>Fungi</taxon>
        <taxon>Dikarya</taxon>
        <taxon>Ascomycota</taxon>
        <taxon>Saccharomycotina</taxon>
        <taxon>Pichiomycetes</taxon>
        <taxon>Pichiales</taxon>
        <taxon>Pichiaceae</taxon>
        <taxon>Ogataea</taxon>
    </lineage>
</organism>
<dbReference type="Pfam" id="PF06728">
    <property type="entry name" value="PIG-U"/>
    <property type="match status" value="1"/>
</dbReference>
<comment type="similarity">
    <text evidence="3">Belongs to the PIGU family.</text>
</comment>
<keyword evidence="6" id="KW-0256">Endoplasmic reticulum</keyword>
<comment type="pathway">
    <text evidence="2">Glycolipid biosynthesis; glycosylphosphatidylinositol-anchor biosynthesis.</text>
</comment>
<keyword evidence="5" id="KW-0812">Transmembrane</keyword>
<evidence type="ECO:0000256" key="4">
    <source>
        <dbReference type="ARBA" id="ARBA00022502"/>
    </source>
</evidence>
<keyword evidence="10" id="KW-1185">Reference proteome</keyword>
<comment type="subcellular location">
    <subcellularLocation>
        <location evidence="1">Endoplasmic reticulum membrane</location>
        <topology evidence="1">Multi-pass membrane protein</topology>
    </subcellularLocation>
</comment>
<keyword evidence="8" id="KW-0472">Membrane</keyword>
<evidence type="ECO:0000256" key="3">
    <source>
        <dbReference type="ARBA" id="ARBA00010026"/>
    </source>
</evidence>
<evidence type="ECO:0000256" key="6">
    <source>
        <dbReference type="ARBA" id="ARBA00022824"/>
    </source>
</evidence>
<evidence type="ECO:0000313" key="10">
    <source>
        <dbReference type="Proteomes" id="UP000788993"/>
    </source>
</evidence>
<name>A0A1B7SBM9_9ASCO</name>
<protein>
    <submittedName>
        <fullName evidence="9">Uncharacterized protein</fullName>
    </submittedName>
</protein>
<reference evidence="9" key="1">
    <citation type="journal article" date="2021" name="Open Biol.">
        <title>Shared evolutionary footprints suggest mitochondrial oxidative damage underlies multiple complex I losses in fungi.</title>
        <authorList>
            <person name="Schikora-Tamarit M.A."/>
            <person name="Marcet-Houben M."/>
            <person name="Nosek J."/>
            <person name="Gabaldon T."/>
        </authorList>
    </citation>
    <scope>NUCLEOTIDE SEQUENCE</scope>
    <source>
        <strain evidence="9">NCAIM Y.01608</strain>
    </source>
</reference>
<dbReference type="GO" id="GO:0006506">
    <property type="term" value="P:GPI anchor biosynthetic process"/>
    <property type="evidence" value="ECO:0007669"/>
    <property type="project" value="UniProtKB-KW"/>
</dbReference>
<evidence type="ECO:0000256" key="1">
    <source>
        <dbReference type="ARBA" id="ARBA00004477"/>
    </source>
</evidence>
<keyword evidence="4" id="KW-0337">GPI-anchor biosynthesis</keyword>
<dbReference type="InterPro" id="IPR009600">
    <property type="entry name" value="PIG-U"/>
</dbReference>
<evidence type="ECO:0000256" key="5">
    <source>
        <dbReference type="ARBA" id="ARBA00022692"/>
    </source>
</evidence>
<sequence>MNMVDSSYIILATGFIIRLVVPVLYPQITAILDKSVLFSTPISSFRSLQEGIFLLTNNIDPYIGEVVHFPPLLLALFSKLTHLNVVFAALDTSIGFLLVQINKNTKYSTKFSSKVVAIFYAFNPLAILSTLSKSTTVINNLSLILVFYFTLQKKFKASIVSLAVSTYLAYYNWYFVVPLMFSIYQSTGLQQAVVRSIILYIASISALLYSSYILTNNSLRFLYLNYASVVLFKKIVPNIGLWWYFFTEIFDFFSSFYLSVFNIYSFIFVVPLATRFRNDLLFASWILAGFMNFAKAYPTVTDLNLFYSMLIIFKVYYKKLKFSPFLSYLGVILILTLLPIFYYVWMSLNSGNANFFYAIGLVLSILQTIILSDFLWSKIQTEYFESKNINIDTIVKLTQI</sequence>
<evidence type="ECO:0000256" key="7">
    <source>
        <dbReference type="ARBA" id="ARBA00022989"/>
    </source>
</evidence>
<dbReference type="RefSeq" id="XP_018208868.1">
    <property type="nucleotide sequence ID" value="XM_018353183.1"/>
</dbReference>
<keyword evidence="7" id="KW-1133">Transmembrane helix</keyword>
<dbReference type="PANTHER" id="PTHR13121:SF0">
    <property type="entry name" value="PHOSPHATIDYLINOSITOL GLYCAN ANCHOR BIOSYNTHESIS CLASS U PROTEIN"/>
    <property type="match status" value="1"/>
</dbReference>
<evidence type="ECO:0000313" key="9">
    <source>
        <dbReference type="EMBL" id="KAH3675187.1"/>
    </source>
</evidence>